<dbReference type="InterPro" id="IPR002734">
    <property type="entry name" value="RibDG_C"/>
</dbReference>
<evidence type="ECO:0000256" key="9">
    <source>
        <dbReference type="ARBA" id="ARBA00022857"/>
    </source>
</evidence>
<evidence type="ECO:0000256" key="5">
    <source>
        <dbReference type="ARBA" id="ARBA00007417"/>
    </source>
</evidence>
<evidence type="ECO:0000256" key="10">
    <source>
        <dbReference type="ARBA" id="ARBA00023002"/>
    </source>
</evidence>
<dbReference type="NCBIfam" id="TIGR00326">
    <property type="entry name" value="eubact_ribD"/>
    <property type="match status" value="1"/>
</dbReference>
<keyword evidence="8 12" id="KW-0862">Zinc</keyword>
<evidence type="ECO:0000256" key="4">
    <source>
        <dbReference type="ARBA" id="ARBA00005259"/>
    </source>
</evidence>
<comment type="cofactor">
    <cofactor evidence="12">
        <name>Zn(2+)</name>
        <dbReference type="ChEBI" id="CHEBI:29105"/>
    </cofactor>
    <text evidence="12">Binds 1 zinc ion.</text>
</comment>
<dbReference type="CDD" id="cd01284">
    <property type="entry name" value="Riboflavin_deaminase-reductase"/>
    <property type="match status" value="1"/>
</dbReference>
<dbReference type="Gene3D" id="3.40.430.10">
    <property type="entry name" value="Dihydrofolate Reductase, subunit A"/>
    <property type="match status" value="1"/>
</dbReference>
<evidence type="ECO:0000256" key="7">
    <source>
        <dbReference type="ARBA" id="ARBA00022723"/>
    </source>
</evidence>
<dbReference type="PROSITE" id="PS00903">
    <property type="entry name" value="CYT_DCMP_DEAMINASES_1"/>
    <property type="match status" value="1"/>
</dbReference>
<evidence type="ECO:0000256" key="1">
    <source>
        <dbReference type="ARBA" id="ARBA00002151"/>
    </source>
</evidence>
<comment type="similarity">
    <text evidence="4 12">In the N-terminal section; belongs to the cytidine and deoxycytidylate deaminase family.</text>
</comment>
<dbReference type="SUPFAM" id="SSF53927">
    <property type="entry name" value="Cytidine deaminase-like"/>
    <property type="match status" value="1"/>
</dbReference>
<comment type="similarity">
    <text evidence="5 12">In the C-terminal section; belongs to the HTP reductase family.</text>
</comment>
<dbReference type="Proteomes" id="UP000830055">
    <property type="component" value="Chromosome"/>
</dbReference>
<comment type="catalytic activity">
    <reaction evidence="12">
        <text>2,5-diamino-6-hydroxy-4-(5-phosphoribosylamino)-pyrimidine + H2O + H(+) = 5-amino-6-(5-phospho-D-ribosylamino)uracil + NH4(+)</text>
        <dbReference type="Rhea" id="RHEA:21868"/>
        <dbReference type="ChEBI" id="CHEBI:15377"/>
        <dbReference type="ChEBI" id="CHEBI:15378"/>
        <dbReference type="ChEBI" id="CHEBI:28938"/>
        <dbReference type="ChEBI" id="CHEBI:58453"/>
        <dbReference type="ChEBI" id="CHEBI:58614"/>
        <dbReference type="EC" id="3.5.4.26"/>
    </reaction>
</comment>
<dbReference type="InterPro" id="IPR011549">
    <property type="entry name" value="RibD_C"/>
</dbReference>
<dbReference type="NCBIfam" id="TIGR00227">
    <property type="entry name" value="ribD_Cterm"/>
    <property type="match status" value="1"/>
</dbReference>
<keyword evidence="12" id="KW-0378">Hydrolase</keyword>
<dbReference type="InterPro" id="IPR024072">
    <property type="entry name" value="DHFR-like_dom_sf"/>
</dbReference>
<dbReference type="EC" id="3.5.4.26" evidence="12"/>
<dbReference type="InterPro" id="IPR050765">
    <property type="entry name" value="Riboflavin_Biosynth_HTPR"/>
</dbReference>
<evidence type="ECO:0000256" key="2">
    <source>
        <dbReference type="ARBA" id="ARBA00004882"/>
    </source>
</evidence>
<accession>A0ABN6M574</accession>
<evidence type="ECO:0000256" key="3">
    <source>
        <dbReference type="ARBA" id="ARBA00004910"/>
    </source>
</evidence>
<evidence type="ECO:0000256" key="12">
    <source>
        <dbReference type="PIRNR" id="PIRNR006769"/>
    </source>
</evidence>
<evidence type="ECO:0000259" key="13">
    <source>
        <dbReference type="PROSITE" id="PS51747"/>
    </source>
</evidence>
<dbReference type="PANTHER" id="PTHR38011">
    <property type="entry name" value="DIHYDROFOLATE REDUCTASE FAMILY PROTEIN (AFU_ORTHOLOGUE AFUA_8G06820)"/>
    <property type="match status" value="1"/>
</dbReference>
<keyword evidence="9 12" id="KW-0521">NADP</keyword>
<dbReference type="PROSITE" id="PS51747">
    <property type="entry name" value="CYT_DCMP_DEAMINASES_2"/>
    <property type="match status" value="1"/>
</dbReference>
<dbReference type="PANTHER" id="PTHR38011:SF7">
    <property type="entry name" value="2,5-DIAMINO-6-RIBOSYLAMINO-4(3H)-PYRIMIDINONE 5'-PHOSPHATE REDUCTASE"/>
    <property type="match status" value="1"/>
</dbReference>
<reference evidence="14 15" key="1">
    <citation type="submission" date="2022-01" db="EMBL/GenBank/DDBJ databases">
        <title>Desulfofustis limnae sp. nov., a novel mesophilic sulfate-reducing bacterium isolated from marsh soil.</title>
        <authorList>
            <person name="Watanabe M."/>
            <person name="Takahashi A."/>
            <person name="Kojima H."/>
            <person name="Fukui M."/>
        </authorList>
    </citation>
    <scope>NUCLEOTIDE SEQUENCE [LARGE SCALE GENOMIC DNA]</scope>
    <source>
        <strain evidence="14 15">PPLL</strain>
    </source>
</reference>
<keyword evidence="15" id="KW-1185">Reference proteome</keyword>
<feature type="domain" description="CMP/dCMP-type deaminase" evidence="13">
    <location>
        <begin position="6"/>
        <end position="119"/>
    </location>
</feature>
<evidence type="ECO:0000313" key="15">
    <source>
        <dbReference type="Proteomes" id="UP000830055"/>
    </source>
</evidence>
<comment type="function">
    <text evidence="1 12">Converts 2,5-diamino-6-(ribosylamino)-4(3h)-pyrimidinone 5'-phosphate into 5-amino-6-(ribosylamino)-2,4(1h,3h)-pyrimidinedione 5'-phosphate.</text>
</comment>
<dbReference type="PIRSF" id="PIRSF006769">
    <property type="entry name" value="RibD"/>
    <property type="match status" value="1"/>
</dbReference>
<dbReference type="Gene3D" id="3.40.140.10">
    <property type="entry name" value="Cytidine Deaminase, domain 2"/>
    <property type="match status" value="1"/>
</dbReference>
<dbReference type="EMBL" id="AP025516">
    <property type="protein sequence ID" value="BDD86728.1"/>
    <property type="molecule type" value="Genomic_DNA"/>
</dbReference>
<name>A0ABN6M574_9BACT</name>
<proteinExistence type="inferred from homology"/>
<evidence type="ECO:0000256" key="11">
    <source>
        <dbReference type="ARBA" id="ARBA00023268"/>
    </source>
</evidence>
<comment type="catalytic activity">
    <reaction evidence="12">
        <text>5-amino-6-(5-phospho-D-ribitylamino)uracil + NADP(+) = 5-amino-6-(5-phospho-D-ribosylamino)uracil + NADPH + H(+)</text>
        <dbReference type="Rhea" id="RHEA:17845"/>
        <dbReference type="ChEBI" id="CHEBI:15378"/>
        <dbReference type="ChEBI" id="CHEBI:57783"/>
        <dbReference type="ChEBI" id="CHEBI:58349"/>
        <dbReference type="ChEBI" id="CHEBI:58421"/>
        <dbReference type="ChEBI" id="CHEBI:58453"/>
        <dbReference type="EC" id="1.1.1.193"/>
    </reaction>
</comment>
<keyword evidence="7 12" id="KW-0479">Metal-binding</keyword>
<protein>
    <recommendedName>
        <fullName evidence="12">Riboflavin biosynthesis protein RibD</fullName>
    </recommendedName>
    <domain>
        <recommendedName>
            <fullName evidence="12">Diaminohydroxyphosphoribosylaminopyrimidine deaminase</fullName>
            <shortName evidence="12">DRAP deaminase</shortName>
            <ecNumber evidence="12">3.5.4.26</ecNumber>
        </recommendedName>
        <alternativeName>
            <fullName evidence="12">Riboflavin-specific deaminase</fullName>
        </alternativeName>
    </domain>
    <domain>
        <recommendedName>
            <fullName evidence="12">5-amino-6-(5-phosphoribosylamino)uracil reductase</fullName>
            <ecNumber evidence="12">1.1.1.193</ecNumber>
        </recommendedName>
        <alternativeName>
            <fullName evidence="12">HTP reductase</fullName>
        </alternativeName>
    </domain>
</protein>
<dbReference type="SUPFAM" id="SSF53597">
    <property type="entry name" value="Dihydrofolate reductase-like"/>
    <property type="match status" value="1"/>
</dbReference>
<gene>
    <name evidence="14" type="ORF">DPPLL_10930</name>
</gene>
<sequence>MERSDDEHGRYMRLALREARKGLGRTSPNPCVGAVVVKDGKIIATGYHRQAGTPHAEIHALQAAGTGARGATLYVTLEPCNHFGRTPPCSHAIAAAGIATVVIGMLDPNPLVDGSGADYLRSRGINVLSGILDERCRELNRGFIKHITTSVPWVVMKAGMSLDGRIGFCRGQRAAITGPESHRQVHRLRDRFDAILVGSGTVQVDDPSLTTRLPSGKGHDPVRVVLDSRLSIDPRATVLSQASTAPTLIFCTPQAPEPKRETLAGMARVEVVEAASDGSGRLSLPAVLQELGRRGIVSVMVEGGAAVHGAFLAEELVDHAVLFMAPIFTGGEVPVLAGPPLALGREGAPYLRSVSLRRCGADIMLSGDVVYPD</sequence>
<dbReference type="InterPro" id="IPR004794">
    <property type="entry name" value="Eubact_RibD"/>
</dbReference>
<keyword evidence="11" id="KW-0511">Multifunctional enzyme</keyword>
<evidence type="ECO:0000256" key="6">
    <source>
        <dbReference type="ARBA" id="ARBA00022619"/>
    </source>
</evidence>
<dbReference type="Pfam" id="PF00383">
    <property type="entry name" value="dCMP_cyt_deam_1"/>
    <property type="match status" value="1"/>
</dbReference>
<dbReference type="InterPro" id="IPR016193">
    <property type="entry name" value="Cytidine_deaminase-like"/>
</dbReference>
<keyword evidence="6 12" id="KW-0686">Riboflavin biosynthesis</keyword>
<evidence type="ECO:0000256" key="8">
    <source>
        <dbReference type="ARBA" id="ARBA00022833"/>
    </source>
</evidence>
<dbReference type="InterPro" id="IPR016192">
    <property type="entry name" value="APOBEC/CMP_deaminase_Zn-bd"/>
</dbReference>
<dbReference type="Pfam" id="PF01872">
    <property type="entry name" value="RibD_C"/>
    <property type="match status" value="1"/>
</dbReference>
<evidence type="ECO:0000313" key="14">
    <source>
        <dbReference type="EMBL" id="BDD86728.1"/>
    </source>
</evidence>
<comment type="pathway">
    <text evidence="2 12">Cofactor biosynthesis; riboflavin biosynthesis; 5-amino-6-(D-ribitylamino)uracil from GTP: step 2/4.</text>
</comment>
<organism evidence="14 15">
    <name type="scientific">Desulfofustis limnaeus</name>
    <dbReference type="NCBI Taxonomy" id="2740163"/>
    <lineage>
        <taxon>Bacteria</taxon>
        <taxon>Pseudomonadati</taxon>
        <taxon>Thermodesulfobacteriota</taxon>
        <taxon>Desulfobulbia</taxon>
        <taxon>Desulfobulbales</taxon>
        <taxon>Desulfocapsaceae</taxon>
        <taxon>Desulfofustis</taxon>
    </lineage>
</organism>
<comment type="pathway">
    <text evidence="3 12">Cofactor biosynthesis; riboflavin biosynthesis; 5-amino-6-(D-ribitylamino)uracil from GTP: step 3/4.</text>
</comment>
<dbReference type="RefSeq" id="WP_284153802.1">
    <property type="nucleotide sequence ID" value="NZ_AP025516.1"/>
</dbReference>
<dbReference type="InterPro" id="IPR002125">
    <property type="entry name" value="CMP_dCMP_dom"/>
</dbReference>
<dbReference type="EC" id="1.1.1.193" evidence="12"/>
<keyword evidence="10 12" id="KW-0560">Oxidoreductase</keyword>